<evidence type="ECO:0000256" key="3">
    <source>
        <dbReference type="RuleBase" id="RU361188"/>
    </source>
</evidence>
<keyword evidence="3" id="KW-0746">Sphingolipid metabolism</keyword>
<evidence type="ECO:0000313" key="6">
    <source>
        <dbReference type="EMBL" id="CAD7649725.1"/>
    </source>
</evidence>
<protein>
    <recommendedName>
        <fullName evidence="3">Glucosylceramidase</fullName>
        <ecNumber evidence="3">3.2.1.45</ecNumber>
    </recommendedName>
</protein>
<dbReference type="Gene3D" id="3.20.20.80">
    <property type="entry name" value="Glycosidases"/>
    <property type="match status" value="1"/>
</dbReference>
<dbReference type="InterPro" id="IPR033453">
    <property type="entry name" value="Glyco_hydro_30_TIM-barrel"/>
</dbReference>
<dbReference type="EMBL" id="OC918613">
    <property type="protein sequence ID" value="CAD7649725.1"/>
    <property type="molecule type" value="Genomic_DNA"/>
</dbReference>
<keyword evidence="3" id="KW-0443">Lipid metabolism</keyword>
<keyword evidence="2 3" id="KW-0378">Hydrolase</keyword>
<dbReference type="GO" id="GO:0016020">
    <property type="term" value="C:membrane"/>
    <property type="evidence" value="ECO:0007669"/>
    <property type="project" value="GOC"/>
</dbReference>
<dbReference type="SUPFAM" id="SSF51011">
    <property type="entry name" value="Glycosyl hydrolase domain"/>
    <property type="match status" value="1"/>
</dbReference>
<keyword evidence="7" id="KW-1185">Reference proteome</keyword>
<feature type="non-terminal residue" evidence="6">
    <location>
        <position position="1"/>
    </location>
</feature>
<accession>A0A7R9LXF9</accession>
<evidence type="ECO:0000256" key="4">
    <source>
        <dbReference type="SAM" id="SignalP"/>
    </source>
</evidence>
<dbReference type="Pfam" id="PF02055">
    <property type="entry name" value="Glyco_hydro_30"/>
    <property type="match status" value="1"/>
</dbReference>
<evidence type="ECO:0000256" key="2">
    <source>
        <dbReference type="ARBA" id="ARBA00022801"/>
    </source>
</evidence>
<feature type="signal peptide" evidence="4">
    <location>
        <begin position="1"/>
        <end position="17"/>
    </location>
</feature>
<feature type="chain" id="PRO_5035592174" description="Glucosylceramidase" evidence="4">
    <location>
        <begin position="18"/>
        <end position="135"/>
    </location>
</feature>
<dbReference type="GO" id="GO:0004348">
    <property type="term" value="F:glucosylceramidase activity"/>
    <property type="evidence" value="ECO:0007669"/>
    <property type="project" value="UniProtKB-EC"/>
</dbReference>
<comment type="similarity">
    <text evidence="3">Belongs to the glycosyl hydrolase 30 family.</text>
</comment>
<organism evidence="6">
    <name type="scientific">Oppiella nova</name>
    <dbReference type="NCBI Taxonomy" id="334625"/>
    <lineage>
        <taxon>Eukaryota</taxon>
        <taxon>Metazoa</taxon>
        <taxon>Ecdysozoa</taxon>
        <taxon>Arthropoda</taxon>
        <taxon>Chelicerata</taxon>
        <taxon>Arachnida</taxon>
        <taxon>Acari</taxon>
        <taxon>Acariformes</taxon>
        <taxon>Sarcoptiformes</taxon>
        <taxon>Oribatida</taxon>
        <taxon>Brachypylina</taxon>
        <taxon>Oppioidea</taxon>
        <taxon>Oppiidae</taxon>
        <taxon>Oppiella</taxon>
    </lineage>
</organism>
<comment type="catalytic activity">
    <reaction evidence="3">
        <text>a beta-D-glucosyl-(1&lt;-&gt;1')-N-acylsphing-4-enine + H2O = an N-acylsphing-4-enine + D-glucose</text>
        <dbReference type="Rhea" id="RHEA:13269"/>
        <dbReference type="ChEBI" id="CHEBI:4167"/>
        <dbReference type="ChEBI" id="CHEBI:15377"/>
        <dbReference type="ChEBI" id="CHEBI:22801"/>
        <dbReference type="ChEBI" id="CHEBI:52639"/>
        <dbReference type="EC" id="3.2.1.45"/>
    </reaction>
</comment>
<dbReference type="GO" id="GO:0006680">
    <property type="term" value="P:glucosylceramide catabolic process"/>
    <property type="evidence" value="ECO:0007669"/>
    <property type="project" value="TreeGrafter"/>
</dbReference>
<dbReference type="Proteomes" id="UP000728032">
    <property type="component" value="Unassembled WGS sequence"/>
</dbReference>
<dbReference type="EMBL" id="CAJPVJ010003788">
    <property type="protein sequence ID" value="CAG2167940.1"/>
    <property type="molecule type" value="Genomic_DNA"/>
</dbReference>
<evidence type="ECO:0000313" key="7">
    <source>
        <dbReference type="Proteomes" id="UP000728032"/>
    </source>
</evidence>
<gene>
    <name evidence="6" type="ORF">ONB1V03_LOCUS7434</name>
</gene>
<feature type="domain" description="Glycosyl hydrolase family 30 TIM-barrel" evidence="5">
    <location>
        <begin position="101"/>
        <end position="134"/>
    </location>
</feature>
<evidence type="ECO:0000256" key="1">
    <source>
        <dbReference type="ARBA" id="ARBA00022729"/>
    </source>
</evidence>
<dbReference type="OrthoDB" id="6507481at2759"/>
<reference evidence="6" key="1">
    <citation type="submission" date="2020-11" db="EMBL/GenBank/DDBJ databases">
        <authorList>
            <person name="Tran Van P."/>
        </authorList>
    </citation>
    <scope>NUCLEOTIDE SEQUENCE</scope>
</reference>
<dbReference type="EC" id="3.2.1.45" evidence="3"/>
<dbReference type="PANTHER" id="PTHR11069">
    <property type="entry name" value="GLUCOSYLCERAMIDASE"/>
    <property type="match status" value="1"/>
</dbReference>
<dbReference type="AlphaFoldDB" id="A0A7R9LXF9"/>
<keyword evidence="1 4" id="KW-0732">Signal</keyword>
<keyword evidence="3" id="KW-0326">Glycosidase</keyword>
<sequence>MKQILTFIFIVTTFVLCDHKPCVARDYKFGSTVCVCNRTYCDDLDPISKTAKGVVTVYETTKSGDRFKRTQLMFNYNTIVDTNPALNQTITIDRSKTYQKILGFGGAFTDSTGINIDSLPEVMQKRIIEDYFSER</sequence>
<proteinExistence type="inferred from homology"/>
<dbReference type="PRINTS" id="PR00843">
    <property type="entry name" value="GLHYDRLASE30"/>
</dbReference>
<dbReference type="PANTHER" id="PTHR11069:SF23">
    <property type="entry name" value="LYSOSOMAL ACID GLUCOSYLCERAMIDASE"/>
    <property type="match status" value="1"/>
</dbReference>
<evidence type="ECO:0000259" key="5">
    <source>
        <dbReference type="Pfam" id="PF02055"/>
    </source>
</evidence>
<dbReference type="InterPro" id="IPR001139">
    <property type="entry name" value="Glyco_hydro_30"/>
</dbReference>
<name>A0A7R9LXF9_9ACAR</name>